<dbReference type="AlphaFoldDB" id="A0A3P7JQC2"/>
<evidence type="ECO:0000313" key="2">
    <source>
        <dbReference type="EMBL" id="VDM78467.1"/>
    </source>
</evidence>
<feature type="chain" id="PRO_5018272476" description="Secreted protein" evidence="1">
    <location>
        <begin position="22"/>
        <end position="85"/>
    </location>
</feature>
<reference evidence="2 3" key="1">
    <citation type="submission" date="2018-11" db="EMBL/GenBank/DDBJ databases">
        <authorList>
            <consortium name="Pathogen Informatics"/>
        </authorList>
    </citation>
    <scope>NUCLEOTIDE SEQUENCE [LARGE SCALE GENOMIC DNA]</scope>
</reference>
<accession>A0A3P7JQC2</accession>
<evidence type="ECO:0008006" key="4">
    <source>
        <dbReference type="Google" id="ProtNLM"/>
    </source>
</evidence>
<name>A0A3P7JQC2_STRVU</name>
<evidence type="ECO:0000256" key="1">
    <source>
        <dbReference type="SAM" id="SignalP"/>
    </source>
</evidence>
<feature type="signal peptide" evidence="1">
    <location>
        <begin position="1"/>
        <end position="21"/>
    </location>
</feature>
<protein>
    <recommendedName>
        <fullName evidence="4">Secreted protein</fullName>
    </recommendedName>
</protein>
<gene>
    <name evidence="2" type="ORF">SVUK_LOCUS13465</name>
</gene>
<keyword evidence="1" id="KW-0732">Signal</keyword>
<dbReference type="Proteomes" id="UP000270094">
    <property type="component" value="Unassembled WGS sequence"/>
</dbReference>
<proteinExistence type="predicted"/>
<evidence type="ECO:0000313" key="3">
    <source>
        <dbReference type="Proteomes" id="UP000270094"/>
    </source>
</evidence>
<dbReference type="EMBL" id="UYYB01102073">
    <property type="protein sequence ID" value="VDM78467.1"/>
    <property type="molecule type" value="Genomic_DNA"/>
</dbReference>
<keyword evidence="3" id="KW-1185">Reference proteome</keyword>
<sequence length="85" mass="9321">MSCRSQHCFHLFLSLASVIHELVLNTGGDVRKVQIHHSLATENSAGPSVSNTSTHLGGLRRGRFALRGTILEFLVSICRLSSLYD</sequence>
<organism evidence="2 3">
    <name type="scientific">Strongylus vulgaris</name>
    <name type="common">Blood worm</name>
    <dbReference type="NCBI Taxonomy" id="40348"/>
    <lineage>
        <taxon>Eukaryota</taxon>
        <taxon>Metazoa</taxon>
        <taxon>Ecdysozoa</taxon>
        <taxon>Nematoda</taxon>
        <taxon>Chromadorea</taxon>
        <taxon>Rhabditida</taxon>
        <taxon>Rhabditina</taxon>
        <taxon>Rhabditomorpha</taxon>
        <taxon>Strongyloidea</taxon>
        <taxon>Strongylidae</taxon>
        <taxon>Strongylus</taxon>
    </lineage>
</organism>